<dbReference type="GO" id="GO:0005576">
    <property type="term" value="C:extracellular region"/>
    <property type="evidence" value="ECO:0007669"/>
    <property type="project" value="UniProtKB-SubCell"/>
</dbReference>
<keyword evidence="7" id="KW-1185">Reference proteome</keyword>
<dbReference type="AlphaFoldDB" id="A0A1Y3BFQ4"/>
<feature type="transmembrane region" description="Helical" evidence="5">
    <location>
        <begin position="6"/>
        <end position="26"/>
    </location>
</feature>
<comment type="subcellular location">
    <subcellularLocation>
        <location evidence="1">Secreted</location>
    </subcellularLocation>
</comment>
<dbReference type="Proteomes" id="UP000194236">
    <property type="component" value="Unassembled WGS sequence"/>
</dbReference>
<evidence type="ECO:0000313" key="6">
    <source>
        <dbReference type="EMBL" id="OTF78416.1"/>
    </source>
</evidence>
<evidence type="ECO:0000256" key="3">
    <source>
        <dbReference type="ARBA" id="ARBA00022525"/>
    </source>
</evidence>
<organism evidence="6 7">
    <name type="scientific">Euroglyphus maynei</name>
    <name type="common">Mayne's house dust mite</name>
    <dbReference type="NCBI Taxonomy" id="6958"/>
    <lineage>
        <taxon>Eukaryota</taxon>
        <taxon>Metazoa</taxon>
        <taxon>Ecdysozoa</taxon>
        <taxon>Arthropoda</taxon>
        <taxon>Chelicerata</taxon>
        <taxon>Arachnida</taxon>
        <taxon>Acari</taxon>
        <taxon>Acariformes</taxon>
        <taxon>Sarcoptiformes</taxon>
        <taxon>Astigmata</taxon>
        <taxon>Psoroptidia</taxon>
        <taxon>Analgoidea</taxon>
        <taxon>Pyroglyphidae</taxon>
        <taxon>Pyroglyphinae</taxon>
        <taxon>Euroglyphus</taxon>
    </lineage>
</organism>
<evidence type="ECO:0000313" key="7">
    <source>
        <dbReference type="Proteomes" id="UP000194236"/>
    </source>
</evidence>
<protein>
    <submittedName>
        <fullName evidence="6">Uncharacterized protein</fullName>
    </submittedName>
</protein>
<keyword evidence="3" id="KW-0964">Secreted</keyword>
<dbReference type="OrthoDB" id="6499774at2759"/>
<gene>
    <name evidence="6" type="ORF">BLA29_005187</name>
</gene>
<keyword evidence="5" id="KW-0812">Transmembrane</keyword>
<evidence type="ECO:0000256" key="4">
    <source>
        <dbReference type="SAM" id="MobiDB-lite"/>
    </source>
</evidence>
<dbReference type="EMBL" id="MUJZ01028030">
    <property type="protein sequence ID" value="OTF78416.1"/>
    <property type="molecule type" value="Genomic_DNA"/>
</dbReference>
<feature type="compositionally biased region" description="Polar residues" evidence="4">
    <location>
        <begin position="31"/>
        <end position="56"/>
    </location>
</feature>
<keyword evidence="5" id="KW-0472">Membrane</keyword>
<accession>A0A1Y3BFQ4</accession>
<dbReference type="InterPro" id="IPR013152">
    <property type="entry name" value="Gastrin/cholecystokinin_CS"/>
</dbReference>
<name>A0A1Y3BFQ4_EURMA</name>
<sequence>MSQQSSTATIIIYISAIALMVHWSCIRAESSPASSNGGNWETDTIPSSQSKPLSSNNLNDISDRLYRIIYKRLTDTSIPSMDSYGSDLDDVDRFNRPERHLRFGKRFNARAKYSDLDYGHMRFGRR</sequence>
<keyword evidence="5" id="KW-1133">Transmembrane helix</keyword>
<comment type="caution">
    <text evidence="6">The sequence shown here is derived from an EMBL/GenBank/DDBJ whole genome shotgun (WGS) entry which is preliminary data.</text>
</comment>
<dbReference type="PROSITE" id="PS00259">
    <property type="entry name" value="GASTRIN"/>
    <property type="match status" value="1"/>
</dbReference>
<feature type="region of interest" description="Disordered" evidence="4">
    <location>
        <begin position="29"/>
        <end position="56"/>
    </location>
</feature>
<evidence type="ECO:0000256" key="1">
    <source>
        <dbReference type="ARBA" id="ARBA00004613"/>
    </source>
</evidence>
<proteinExistence type="inferred from homology"/>
<evidence type="ECO:0000256" key="5">
    <source>
        <dbReference type="SAM" id="Phobius"/>
    </source>
</evidence>
<evidence type="ECO:0000256" key="2">
    <source>
        <dbReference type="ARBA" id="ARBA00006273"/>
    </source>
</evidence>
<comment type="similarity">
    <text evidence="2">Belongs to the gastrin/cholecystokinin family.</text>
</comment>
<reference evidence="6 7" key="1">
    <citation type="submission" date="2017-03" db="EMBL/GenBank/DDBJ databases">
        <title>Genome Survey of Euroglyphus maynei.</title>
        <authorList>
            <person name="Arlian L.G."/>
            <person name="Morgan M.S."/>
            <person name="Rider S.D."/>
        </authorList>
    </citation>
    <scope>NUCLEOTIDE SEQUENCE [LARGE SCALE GENOMIC DNA]</scope>
    <source>
        <strain evidence="6">Arlian Lab</strain>
        <tissue evidence="6">Whole body</tissue>
    </source>
</reference>